<dbReference type="GO" id="GO:0055085">
    <property type="term" value="P:transmembrane transport"/>
    <property type="evidence" value="ECO:0007669"/>
    <property type="project" value="InterPro"/>
</dbReference>
<comment type="caution">
    <text evidence="10">The sequence shown here is derived from an EMBL/GenBank/DDBJ whole genome shotgun (WGS) entry which is preliminary data.</text>
</comment>
<evidence type="ECO:0000256" key="5">
    <source>
        <dbReference type="ARBA" id="ARBA00022989"/>
    </source>
</evidence>
<organism evidence="10 11">
    <name type="scientific">Spelaeicoccus albus</name>
    <dbReference type="NCBI Taxonomy" id="1280376"/>
    <lineage>
        <taxon>Bacteria</taxon>
        <taxon>Bacillati</taxon>
        <taxon>Actinomycetota</taxon>
        <taxon>Actinomycetes</taxon>
        <taxon>Micrococcales</taxon>
        <taxon>Brevibacteriaceae</taxon>
        <taxon>Spelaeicoccus</taxon>
    </lineage>
</organism>
<dbReference type="Pfam" id="PF00528">
    <property type="entry name" value="BPD_transp_1"/>
    <property type="match status" value="1"/>
</dbReference>
<dbReference type="InterPro" id="IPR000515">
    <property type="entry name" value="MetI-like"/>
</dbReference>
<accession>A0A7Z0D067</accession>
<evidence type="ECO:0000256" key="3">
    <source>
        <dbReference type="ARBA" id="ARBA00022475"/>
    </source>
</evidence>
<comment type="subcellular location">
    <subcellularLocation>
        <location evidence="1 7">Cell membrane</location>
        <topology evidence="1 7">Multi-pass membrane protein</topology>
    </subcellularLocation>
</comment>
<feature type="domain" description="ABC transmembrane type-1" evidence="9">
    <location>
        <begin position="99"/>
        <end position="290"/>
    </location>
</feature>
<evidence type="ECO:0000256" key="4">
    <source>
        <dbReference type="ARBA" id="ARBA00022692"/>
    </source>
</evidence>
<dbReference type="PANTHER" id="PTHR32243:SF18">
    <property type="entry name" value="INNER MEMBRANE ABC TRANSPORTER PERMEASE PROTEIN YCJP"/>
    <property type="match status" value="1"/>
</dbReference>
<evidence type="ECO:0000256" key="1">
    <source>
        <dbReference type="ARBA" id="ARBA00004651"/>
    </source>
</evidence>
<evidence type="ECO:0000259" key="9">
    <source>
        <dbReference type="PROSITE" id="PS50928"/>
    </source>
</evidence>
<feature type="transmembrane region" description="Helical" evidence="7">
    <location>
        <begin position="37"/>
        <end position="59"/>
    </location>
</feature>
<dbReference type="Gene3D" id="1.10.3720.10">
    <property type="entry name" value="MetI-like"/>
    <property type="match status" value="1"/>
</dbReference>
<evidence type="ECO:0000256" key="2">
    <source>
        <dbReference type="ARBA" id="ARBA00022448"/>
    </source>
</evidence>
<dbReference type="CDD" id="cd06261">
    <property type="entry name" value="TM_PBP2"/>
    <property type="match status" value="1"/>
</dbReference>
<keyword evidence="2 7" id="KW-0813">Transport</keyword>
<dbReference type="RefSeq" id="WP_179426667.1">
    <property type="nucleotide sequence ID" value="NZ_JACBZP010000001.1"/>
</dbReference>
<keyword evidence="11" id="KW-1185">Reference proteome</keyword>
<dbReference type="EMBL" id="JACBZP010000001">
    <property type="protein sequence ID" value="NYI66984.1"/>
    <property type="molecule type" value="Genomic_DNA"/>
</dbReference>
<dbReference type="SUPFAM" id="SSF161098">
    <property type="entry name" value="MetI-like"/>
    <property type="match status" value="1"/>
</dbReference>
<keyword evidence="6 7" id="KW-0472">Membrane</keyword>
<name>A0A7Z0D067_9MICO</name>
<dbReference type="GO" id="GO:0005886">
    <property type="term" value="C:plasma membrane"/>
    <property type="evidence" value="ECO:0007669"/>
    <property type="project" value="UniProtKB-SubCell"/>
</dbReference>
<reference evidence="10 11" key="1">
    <citation type="submission" date="2020-07" db="EMBL/GenBank/DDBJ databases">
        <title>Sequencing the genomes of 1000 actinobacteria strains.</title>
        <authorList>
            <person name="Klenk H.-P."/>
        </authorList>
    </citation>
    <scope>NUCLEOTIDE SEQUENCE [LARGE SCALE GENOMIC DNA]</scope>
    <source>
        <strain evidence="10 11">DSM 26341</strain>
    </source>
</reference>
<dbReference type="Proteomes" id="UP000539111">
    <property type="component" value="Unassembled WGS sequence"/>
</dbReference>
<keyword evidence="5 7" id="KW-1133">Transmembrane helix</keyword>
<evidence type="ECO:0000313" key="10">
    <source>
        <dbReference type="EMBL" id="NYI66984.1"/>
    </source>
</evidence>
<keyword evidence="4 7" id="KW-0812">Transmembrane</keyword>
<dbReference type="PANTHER" id="PTHR32243">
    <property type="entry name" value="MALTOSE TRANSPORT SYSTEM PERMEASE-RELATED"/>
    <property type="match status" value="1"/>
</dbReference>
<keyword evidence="3" id="KW-1003">Cell membrane</keyword>
<feature type="transmembrane region" description="Helical" evidence="7">
    <location>
        <begin position="134"/>
        <end position="155"/>
    </location>
</feature>
<dbReference type="InterPro" id="IPR035906">
    <property type="entry name" value="MetI-like_sf"/>
</dbReference>
<feature type="region of interest" description="Disordered" evidence="8">
    <location>
        <begin position="1"/>
        <end position="29"/>
    </location>
</feature>
<comment type="similarity">
    <text evidence="7">Belongs to the binding-protein-dependent transport system permease family.</text>
</comment>
<protein>
    <submittedName>
        <fullName evidence="10">ABC-type glycerol-3-phosphate transport system permease component</fullName>
    </submittedName>
</protein>
<feature type="transmembrane region" description="Helical" evidence="7">
    <location>
        <begin position="269"/>
        <end position="290"/>
    </location>
</feature>
<proteinExistence type="inferred from homology"/>
<feature type="transmembrane region" description="Helical" evidence="7">
    <location>
        <begin position="211"/>
        <end position="236"/>
    </location>
</feature>
<gene>
    <name evidence="10" type="ORF">BJY26_001290</name>
</gene>
<dbReference type="AlphaFoldDB" id="A0A7Z0D067"/>
<dbReference type="InterPro" id="IPR050901">
    <property type="entry name" value="BP-dep_ABC_trans_perm"/>
</dbReference>
<feature type="compositionally biased region" description="Basic residues" evidence="8">
    <location>
        <begin position="19"/>
        <end position="29"/>
    </location>
</feature>
<feature type="transmembrane region" description="Helical" evidence="7">
    <location>
        <begin position="167"/>
        <end position="190"/>
    </location>
</feature>
<sequence length="305" mass="33530">MTTTTSSTTQPKEADSKQNNRRPAKRRLSNSRRPRDLLVIIPTFVLLLVIVFPVLWMVFTSLRPATALAGNVPWSQYFSGLGFDAYRRLFDGTTFARYILNSVVISCASTVCTIILASIAGYGLSRFRFRLRGFMLFIIMGTQLLPFVVLITPVYTFFSVIGLLNSYVGIIIVYTAMTLPLSIFLTLGYFDTIPRVVDEAARIDGCTTLGVIFRIIVPLSLPGIVTVAVTAFIATWEEFLFATVLLTQDQVKTVQVGLAGYFGEYSTDWGVIMAAATVAAIPTILLFSIVQKRLVAGMAAGSVKE</sequence>
<dbReference type="PROSITE" id="PS50928">
    <property type="entry name" value="ABC_TM1"/>
    <property type="match status" value="1"/>
</dbReference>
<feature type="transmembrane region" description="Helical" evidence="7">
    <location>
        <begin position="98"/>
        <end position="122"/>
    </location>
</feature>
<evidence type="ECO:0000256" key="6">
    <source>
        <dbReference type="ARBA" id="ARBA00023136"/>
    </source>
</evidence>
<evidence type="ECO:0000256" key="7">
    <source>
        <dbReference type="RuleBase" id="RU363032"/>
    </source>
</evidence>
<evidence type="ECO:0000256" key="8">
    <source>
        <dbReference type="SAM" id="MobiDB-lite"/>
    </source>
</evidence>
<evidence type="ECO:0000313" key="11">
    <source>
        <dbReference type="Proteomes" id="UP000539111"/>
    </source>
</evidence>